<dbReference type="AlphaFoldDB" id="A0AAJ0MLH9"/>
<dbReference type="RefSeq" id="XP_062687795.1">
    <property type="nucleotide sequence ID" value="XM_062841491.1"/>
</dbReference>
<accession>A0AAJ0MLH9</accession>
<reference evidence="2 3" key="1">
    <citation type="journal article" date="2023" name="Mol. Phylogenet. Evol.">
        <title>Genome-scale phylogeny and comparative genomics of the fungal order Sordariales.</title>
        <authorList>
            <person name="Hensen N."/>
            <person name="Bonometti L."/>
            <person name="Westerberg I."/>
            <person name="Brannstrom I.O."/>
            <person name="Guillou S."/>
            <person name="Cros-Aarteil S."/>
            <person name="Calhoun S."/>
            <person name="Haridas S."/>
            <person name="Kuo A."/>
            <person name="Mondo S."/>
            <person name="Pangilinan J."/>
            <person name="Riley R."/>
            <person name="LaButti K."/>
            <person name="Andreopoulos B."/>
            <person name="Lipzen A."/>
            <person name="Chen C."/>
            <person name="Yan M."/>
            <person name="Daum C."/>
            <person name="Ng V."/>
            <person name="Clum A."/>
            <person name="Steindorff A."/>
            <person name="Ohm R.A."/>
            <person name="Martin F."/>
            <person name="Silar P."/>
            <person name="Natvig D.O."/>
            <person name="Lalanne C."/>
            <person name="Gautier V."/>
            <person name="Ament-Velasquez S.L."/>
            <person name="Kruys A."/>
            <person name="Hutchinson M.I."/>
            <person name="Powell A.J."/>
            <person name="Barry K."/>
            <person name="Miller A.N."/>
            <person name="Grigoriev I.V."/>
            <person name="Debuchy R."/>
            <person name="Gladieux P."/>
            <person name="Hiltunen Thoren M."/>
            <person name="Johannesson H."/>
        </authorList>
    </citation>
    <scope>NUCLEOTIDE SEQUENCE [LARGE SCALE GENOMIC DNA]</scope>
    <source>
        <strain evidence="2 3">FGSC 10403</strain>
    </source>
</reference>
<evidence type="ECO:0000256" key="1">
    <source>
        <dbReference type="SAM" id="Phobius"/>
    </source>
</evidence>
<keyword evidence="1" id="KW-0472">Membrane</keyword>
<organism evidence="2 3">
    <name type="scientific">Neurospora hispaniola</name>
    <dbReference type="NCBI Taxonomy" id="588809"/>
    <lineage>
        <taxon>Eukaryota</taxon>
        <taxon>Fungi</taxon>
        <taxon>Dikarya</taxon>
        <taxon>Ascomycota</taxon>
        <taxon>Pezizomycotina</taxon>
        <taxon>Sordariomycetes</taxon>
        <taxon>Sordariomycetidae</taxon>
        <taxon>Sordariales</taxon>
        <taxon>Sordariaceae</taxon>
        <taxon>Neurospora</taxon>
    </lineage>
</organism>
<feature type="transmembrane region" description="Helical" evidence="1">
    <location>
        <begin position="104"/>
        <end position="123"/>
    </location>
</feature>
<keyword evidence="3" id="KW-1185">Reference proteome</keyword>
<comment type="caution">
    <text evidence="2">The sequence shown here is derived from an EMBL/GenBank/DDBJ whole genome shotgun (WGS) entry which is preliminary data.</text>
</comment>
<dbReference type="Proteomes" id="UP001285908">
    <property type="component" value="Unassembled WGS sequence"/>
</dbReference>
<keyword evidence="1" id="KW-0812">Transmembrane</keyword>
<name>A0AAJ0MLH9_9PEZI</name>
<protein>
    <submittedName>
        <fullName evidence="2">Uncharacterized protein</fullName>
    </submittedName>
</protein>
<dbReference type="GeneID" id="87879113"/>
<dbReference type="EMBL" id="JAULSX010000014">
    <property type="protein sequence ID" value="KAK3484701.1"/>
    <property type="molecule type" value="Genomic_DNA"/>
</dbReference>
<keyword evidence="1" id="KW-1133">Transmembrane helix</keyword>
<evidence type="ECO:0000313" key="3">
    <source>
        <dbReference type="Proteomes" id="UP001285908"/>
    </source>
</evidence>
<feature type="transmembrane region" description="Helical" evidence="1">
    <location>
        <begin position="57"/>
        <end position="74"/>
    </location>
</feature>
<evidence type="ECO:0000313" key="2">
    <source>
        <dbReference type="EMBL" id="KAK3484701.1"/>
    </source>
</evidence>
<sequence>MPCSIQFRRHYLGLLDAPSHESYTQVKLPNSSLVVPEEHFQDTRAITYRMSCQMEDAVEIVIPFLMAGAVLHYGPLRLFARYCTNDATTRSISSAFHVFRLPPVYIGPFFCFLSCFYPPIMLFPHITYTRQLFPALVTAHQHSLVEAIRA</sequence>
<proteinExistence type="predicted"/>
<gene>
    <name evidence="2" type="ORF">B0T23DRAFT_57875</name>
</gene>